<reference evidence="3 4" key="1">
    <citation type="submission" date="2019-11" db="EMBL/GenBank/DDBJ databases">
        <title>Isolation and Application of One Kind of P-Hydroxybenzoic Acid Degrading Bacterium in Mitigating Cropping Obstacle of Cucumber.</title>
        <authorList>
            <person name="Wu F."/>
            <person name="An Y."/>
        </authorList>
    </citation>
    <scope>NUCLEOTIDE SEQUENCE [LARGE SCALE GENOMIC DNA]</scope>
    <source>
        <strain evidence="3 4">P620</strain>
    </source>
</reference>
<dbReference type="PANTHER" id="PTHR33420">
    <property type="entry name" value="FIMBRIAL SUBUNIT ELFA-RELATED"/>
    <property type="match status" value="1"/>
</dbReference>
<feature type="chain" id="PRO_5025479828" evidence="1">
    <location>
        <begin position="24"/>
        <end position="185"/>
    </location>
</feature>
<dbReference type="SUPFAM" id="SSF49401">
    <property type="entry name" value="Bacterial adhesins"/>
    <property type="match status" value="1"/>
</dbReference>
<protein>
    <submittedName>
        <fullName evidence="3">Fimbrial protein</fullName>
    </submittedName>
</protein>
<dbReference type="Gene3D" id="2.60.40.1090">
    <property type="entry name" value="Fimbrial-type adhesion domain"/>
    <property type="match status" value="1"/>
</dbReference>
<dbReference type="OrthoDB" id="6522787at2"/>
<dbReference type="Proteomes" id="UP000427108">
    <property type="component" value="Chromosome"/>
</dbReference>
<dbReference type="RefSeq" id="WP_154682053.1">
    <property type="nucleotide sequence ID" value="NZ_CP046115.1"/>
</dbReference>
<accession>A0A6B8MYA7</accession>
<dbReference type="GO" id="GO:0043709">
    <property type="term" value="P:cell adhesion involved in single-species biofilm formation"/>
    <property type="evidence" value="ECO:0007669"/>
    <property type="project" value="TreeGrafter"/>
</dbReference>
<dbReference type="AlphaFoldDB" id="A0A6B8MYA7"/>
<dbReference type="InterPro" id="IPR000259">
    <property type="entry name" value="Adhesion_dom_fimbrial"/>
</dbReference>
<organism evidence="3 4">
    <name type="scientific">Klebsiella oxytoca</name>
    <dbReference type="NCBI Taxonomy" id="571"/>
    <lineage>
        <taxon>Bacteria</taxon>
        <taxon>Pseudomonadati</taxon>
        <taxon>Pseudomonadota</taxon>
        <taxon>Gammaproteobacteria</taxon>
        <taxon>Enterobacterales</taxon>
        <taxon>Enterobacteriaceae</taxon>
        <taxon>Klebsiella/Raoultella group</taxon>
        <taxon>Klebsiella</taxon>
    </lineage>
</organism>
<dbReference type="GO" id="GO:0009289">
    <property type="term" value="C:pilus"/>
    <property type="evidence" value="ECO:0007669"/>
    <property type="project" value="InterPro"/>
</dbReference>
<proteinExistence type="predicted"/>
<dbReference type="InterPro" id="IPR008966">
    <property type="entry name" value="Adhesion_dom_sf"/>
</dbReference>
<keyword evidence="1" id="KW-0732">Signal</keyword>
<evidence type="ECO:0000259" key="2">
    <source>
        <dbReference type="Pfam" id="PF00419"/>
    </source>
</evidence>
<evidence type="ECO:0000313" key="4">
    <source>
        <dbReference type="Proteomes" id="UP000427108"/>
    </source>
</evidence>
<feature type="signal peptide" evidence="1">
    <location>
        <begin position="1"/>
        <end position="23"/>
    </location>
</feature>
<gene>
    <name evidence="3" type="ORF">GJ746_21735</name>
</gene>
<dbReference type="Pfam" id="PF00419">
    <property type="entry name" value="Fimbrial"/>
    <property type="match status" value="1"/>
</dbReference>
<name>A0A6B8MYA7_KLEOX</name>
<dbReference type="InterPro" id="IPR050263">
    <property type="entry name" value="Bact_Fimbrial_Adh_Pro"/>
</dbReference>
<dbReference type="InterPro" id="IPR036937">
    <property type="entry name" value="Adhesion_dom_fimbrial_sf"/>
</dbReference>
<feature type="domain" description="Fimbrial-type adhesion" evidence="2">
    <location>
        <begin position="32"/>
        <end position="184"/>
    </location>
</feature>
<dbReference type="PANTHER" id="PTHR33420:SF26">
    <property type="entry name" value="FIMBRIAL SUBUNIT"/>
    <property type="match status" value="1"/>
</dbReference>
<dbReference type="EMBL" id="CP046115">
    <property type="protein sequence ID" value="QGN39759.1"/>
    <property type="molecule type" value="Genomic_DNA"/>
</dbReference>
<evidence type="ECO:0000313" key="3">
    <source>
        <dbReference type="EMBL" id="QGN39759.1"/>
    </source>
</evidence>
<sequence>MKATKIASALFLTLGMVTGAAQAADQGSGRVIFTGSIIDAPCSVNPDHKEQEVDLGQIASVQLENNGVSTPRNFQIELENCALNTSEDGDGNVITIAPSVSVKFGGSPAVPDDNTWFGITGTASGAGVVITDGSGTKIPVNGSTVARDLIEGNNTLAFSAYLQGLGGTITTGEFQSIADFTLSYE</sequence>
<evidence type="ECO:0000256" key="1">
    <source>
        <dbReference type="SAM" id="SignalP"/>
    </source>
</evidence>